<gene>
    <name evidence="2" type="ORF">EK21DRAFT_118373</name>
</gene>
<keyword evidence="3" id="KW-1185">Reference proteome</keyword>
<keyword evidence="1" id="KW-1133">Transmembrane helix</keyword>
<organism evidence="2 3">
    <name type="scientific">Setomelanomma holmii</name>
    <dbReference type="NCBI Taxonomy" id="210430"/>
    <lineage>
        <taxon>Eukaryota</taxon>
        <taxon>Fungi</taxon>
        <taxon>Dikarya</taxon>
        <taxon>Ascomycota</taxon>
        <taxon>Pezizomycotina</taxon>
        <taxon>Dothideomycetes</taxon>
        <taxon>Pleosporomycetidae</taxon>
        <taxon>Pleosporales</taxon>
        <taxon>Pleosporineae</taxon>
        <taxon>Phaeosphaeriaceae</taxon>
        <taxon>Setomelanomma</taxon>
    </lineage>
</organism>
<proteinExistence type="predicted"/>
<name>A0A9P4LG13_9PLEO</name>
<keyword evidence="1" id="KW-0812">Transmembrane</keyword>
<dbReference type="Proteomes" id="UP000799777">
    <property type="component" value="Unassembled WGS sequence"/>
</dbReference>
<protein>
    <submittedName>
        <fullName evidence="2">Uncharacterized protein</fullName>
    </submittedName>
</protein>
<feature type="transmembrane region" description="Helical" evidence="1">
    <location>
        <begin position="134"/>
        <end position="152"/>
    </location>
</feature>
<comment type="caution">
    <text evidence="2">The sequence shown here is derived from an EMBL/GenBank/DDBJ whole genome shotgun (WGS) entry which is preliminary data.</text>
</comment>
<feature type="transmembrane region" description="Helical" evidence="1">
    <location>
        <begin position="44"/>
        <end position="65"/>
    </location>
</feature>
<feature type="transmembrane region" description="Helical" evidence="1">
    <location>
        <begin position="86"/>
        <end position="106"/>
    </location>
</feature>
<evidence type="ECO:0000313" key="3">
    <source>
        <dbReference type="Proteomes" id="UP000799777"/>
    </source>
</evidence>
<keyword evidence="1" id="KW-0472">Membrane</keyword>
<reference evidence="2" key="1">
    <citation type="journal article" date="2020" name="Stud. Mycol.">
        <title>101 Dothideomycetes genomes: a test case for predicting lifestyles and emergence of pathogens.</title>
        <authorList>
            <person name="Haridas S."/>
            <person name="Albert R."/>
            <person name="Binder M."/>
            <person name="Bloem J."/>
            <person name="Labutti K."/>
            <person name="Salamov A."/>
            <person name="Andreopoulos B."/>
            <person name="Baker S."/>
            <person name="Barry K."/>
            <person name="Bills G."/>
            <person name="Bluhm B."/>
            <person name="Cannon C."/>
            <person name="Castanera R."/>
            <person name="Culley D."/>
            <person name="Daum C."/>
            <person name="Ezra D."/>
            <person name="Gonzalez J."/>
            <person name="Henrissat B."/>
            <person name="Kuo A."/>
            <person name="Liang C."/>
            <person name="Lipzen A."/>
            <person name="Lutzoni F."/>
            <person name="Magnuson J."/>
            <person name="Mondo S."/>
            <person name="Nolan M."/>
            <person name="Ohm R."/>
            <person name="Pangilinan J."/>
            <person name="Park H.-J."/>
            <person name="Ramirez L."/>
            <person name="Alfaro M."/>
            <person name="Sun H."/>
            <person name="Tritt A."/>
            <person name="Yoshinaga Y."/>
            <person name="Zwiers L.-H."/>
            <person name="Turgeon B."/>
            <person name="Goodwin S."/>
            <person name="Spatafora J."/>
            <person name="Crous P."/>
            <person name="Grigoriev I."/>
        </authorList>
    </citation>
    <scope>NUCLEOTIDE SEQUENCE</scope>
    <source>
        <strain evidence="2">CBS 110217</strain>
    </source>
</reference>
<evidence type="ECO:0000313" key="2">
    <source>
        <dbReference type="EMBL" id="KAF2023838.1"/>
    </source>
</evidence>
<dbReference type="AlphaFoldDB" id="A0A9P4LG13"/>
<accession>A0A9P4LG13</accession>
<feature type="transmembrane region" description="Helical" evidence="1">
    <location>
        <begin position="20"/>
        <end position="38"/>
    </location>
</feature>
<evidence type="ECO:0000256" key="1">
    <source>
        <dbReference type="SAM" id="Phobius"/>
    </source>
</evidence>
<dbReference type="EMBL" id="ML978321">
    <property type="protein sequence ID" value="KAF2023838.1"/>
    <property type="molecule type" value="Genomic_DNA"/>
</dbReference>
<sequence>MRFLGLPADASPRLKALHIAQLSIISLTMLATFLAAVIPQKYKAFTFGLLYSLILSSISTTVILRREQQTAAKGALTKNKYMKYQFAKFGAAVGLHIVGSIMFVAITPAGHDTLKPGQQGLVIGGYKVNKYQGWIMWLSIFNWLFLWASLFYSCCMTGNKQGPIALTGEEANIGADDTSDEEYARRLQS</sequence>
<dbReference type="OrthoDB" id="3751104at2759"/>